<reference evidence="2 3" key="1">
    <citation type="journal article" date="2017" name="Mol. Plant">
        <title>The Genome of Medicinal Plant Macleaya cordata Provides New Insights into Benzylisoquinoline Alkaloids Metabolism.</title>
        <authorList>
            <person name="Liu X."/>
            <person name="Liu Y."/>
            <person name="Huang P."/>
            <person name="Ma Y."/>
            <person name="Qing Z."/>
            <person name="Tang Q."/>
            <person name="Cao H."/>
            <person name="Cheng P."/>
            <person name="Zheng Y."/>
            <person name="Yuan Z."/>
            <person name="Zhou Y."/>
            <person name="Liu J."/>
            <person name="Tang Z."/>
            <person name="Zhuo Y."/>
            <person name="Zhang Y."/>
            <person name="Yu L."/>
            <person name="Huang J."/>
            <person name="Yang P."/>
            <person name="Peng Q."/>
            <person name="Zhang J."/>
            <person name="Jiang W."/>
            <person name="Zhang Z."/>
            <person name="Lin K."/>
            <person name="Ro D.K."/>
            <person name="Chen X."/>
            <person name="Xiong X."/>
            <person name="Shang Y."/>
            <person name="Huang S."/>
            <person name="Zeng J."/>
        </authorList>
    </citation>
    <scope>NUCLEOTIDE SEQUENCE [LARGE SCALE GENOMIC DNA]</scope>
    <source>
        <strain evidence="3">cv. BLH2017</strain>
        <tissue evidence="2">Root</tissue>
    </source>
</reference>
<dbReference type="PANTHER" id="PTHR31672:SF13">
    <property type="entry name" value="F-BOX PROTEIN CPR30-LIKE"/>
    <property type="match status" value="1"/>
</dbReference>
<keyword evidence="3" id="KW-1185">Reference proteome</keyword>
<dbReference type="STRING" id="56857.A0A200QNT7"/>
<dbReference type="Pfam" id="PF08268">
    <property type="entry name" value="FBA_3"/>
    <property type="match status" value="1"/>
</dbReference>
<dbReference type="PANTHER" id="PTHR31672">
    <property type="entry name" value="BNACNNG10540D PROTEIN"/>
    <property type="match status" value="1"/>
</dbReference>
<dbReference type="OrthoDB" id="1934082at2759"/>
<dbReference type="SMART" id="SM00256">
    <property type="entry name" value="FBOX"/>
    <property type="match status" value="1"/>
</dbReference>
<dbReference type="InterPro" id="IPR001810">
    <property type="entry name" value="F-box_dom"/>
</dbReference>
<dbReference type="PROSITE" id="PS50181">
    <property type="entry name" value="FBOX"/>
    <property type="match status" value="1"/>
</dbReference>
<organism evidence="2 3">
    <name type="scientific">Macleaya cordata</name>
    <name type="common">Five-seeded plume-poppy</name>
    <name type="synonym">Bocconia cordata</name>
    <dbReference type="NCBI Taxonomy" id="56857"/>
    <lineage>
        <taxon>Eukaryota</taxon>
        <taxon>Viridiplantae</taxon>
        <taxon>Streptophyta</taxon>
        <taxon>Embryophyta</taxon>
        <taxon>Tracheophyta</taxon>
        <taxon>Spermatophyta</taxon>
        <taxon>Magnoliopsida</taxon>
        <taxon>Ranunculales</taxon>
        <taxon>Papaveraceae</taxon>
        <taxon>Papaveroideae</taxon>
        <taxon>Macleaya</taxon>
    </lineage>
</organism>
<evidence type="ECO:0000313" key="3">
    <source>
        <dbReference type="Proteomes" id="UP000195402"/>
    </source>
</evidence>
<comment type="caution">
    <text evidence="2">The sequence shown here is derived from an EMBL/GenBank/DDBJ whole genome shotgun (WGS) entry which is preliminary data.</text>
</comment>
<evidence type="ECO:0000313" key="2">
    <source>
        <dbReference type="EMBL" id="OVA12134.1"/>
    </source>
</evidence>
<dbReference type="AlphaFoldDB" id="A0A200QNT7"/>
<dbReference type="EMBL" id="MVGT01001416">
    <property type="protein sequence ID" value="OVA12134.1"/>
    <property type="molecule type" value="Genomic_DNA"/>
</dbReference>
<proteinExistence type="predicted"/>
<gene>
    <name evidence="2" type="ORF">BVC80_1773g22</name>
</gene>
<dbReference type="InParanoid" id="A0A200QNT7"/>
<dbReference type="InterPro" id="IPR036047">
    <property type="entry name" value="F-box-like_dom_sf"/>
</dbReference>
<dbReference type="Pfam" id="PF12937">
    <property type="entry name" value="F-box-like"/>
    <property type="match status" value="1"/>
</dbReference>
<dbReference type="InterPro" id="IPR050796">
    <property type="entry name" value="SCF_F-box_component"/>
</dbReference>
<accession>A0A200QNT7</accession>
<feature type="domain" description="F-box" evidence="1">
    <location>
        <begin position="1"/>
        <end position="49"/>
    </location>
</feature>
<sequence>MENLLPVEITLDIFSRLTIESVFQCRQVCKTWRTLLRLPYFADMHLRRQLLQFDDNNHSKTGLIFYIWISKERNYNEQLCYGEYDENEEQFYKIRINHPLANGTSSMGHSSCNGLICFSLPKPYWFKDDVKSCSPFADVPICVCNPITREYVVLPRLFNTASIVSGTFPEEILCGFGYIPSTNTYKVVTINYQNDFDQPVDGVRCNKYVYTLGSGNGWETKKDPIQYLETKI</sequence>
<dbReference type="InterPro" id="IPR013187">
    <property type="entry name" value="F-box-assoc_dom_typ3"/>
</dbReference>
<name>A0A200QNT7_MACCD</name>
<evidence type="ECO:0000259" key="1">
    <source>
        <dbReference type="PROSITE" id="PS50181"/>
    </source>
</evidence>
<dbReference type="Gene3D" id="1.20.1280.50">
    <property type="match status" value="1"/>
</dbReference>
<dbReference type="Proteomes" id="UP000195402">
    <property type="component" value="Unassembled WGS sequence"/>
</dbReference>
<protein>
    <submittedName>
        <fullName evidence="2">F-box domain</fullName>
    </submittedName>
</protein>
<dbReference type="SUPFAM" id="SSF81383">
    <property type="entry name" value="F-box domain"/>
    <property type="match status" value="1"/>
</dbReference>